<dbReference type="Gene3D" id="6.10.140.730">
    <property type="match status" value="1"/>
</dbReference>
<evidence type="ECO:0000256" key="1">
    <source>
        <dbReference type="ARBA" id="ARBA00022448"/>
    </source>
</evidence>
<evidence type="ECO:0000313" key="8">
    <source>
        <dbReference type="Proteomes" id="UP000197277"/>
    </source>
</evidence>
<dbReference type="Pfam" id="PF25954">
    <property type="entry name" value="Beta-barrel_RND_2"/>
    <property type="match status" value="1"/>
</dbReference>
<dbReference type="Pfam" id="PF25919">
    <property type="entry name" value="BSH_CusB"/>
    <property type="match status" value="1"/>
</dbReference>
<dbReference type="Pfam" id="PF19335">
    <property type="entry name" value="HMBD"/>
    <property type="match status" value="1"/>
</dbReference>
<dbReference type="InterPro" id="IPR058792">
    <property type="entry name" value="Beta-barrel_RND_2"/>
</dbReference>
<name>A0A246FMM7_9BACT</name>
<dbReference type="InterPro" id="IPR058790">
    <property type="entry name" value="BSH_CusB"/>
</dbReference>
<feature type="domain" description="Heavy metal binding" evidence="2">
    <location>
        <begin position="110"/>
        <end position="136"/>
    </location>
</feature>
<protein>
    <submittedName>
        <fullName evidence="7">RND transporter</fullName>
    </submittedName>
</protein>
<organism evidence="7 8">
    <name type="scientific">Hymenobacter amundsenii</name>
    <dbReference type="NCBI Taxonomy" id="2006685"/>
    <lineage>
        <taxon>Bacteria</taxon>
        <taxon>Pseudomonadati</taxon>
        <taxon>Bacteroidota</taxon>
        <taxon>Cytophagia</taxon>
        <taxon>Cytophagales</taxon>
        <taxon>Hymenobacteraceae</taxon>
        <taxon>Hymenobacter</taxon>
    </lineage>
</organism>
<feature type="domain" description="CusB-like three alpha-helical bundle" evidence="3">
    <location>
        <begin position="238"/>
        <end position="287"/>
    </location>
</feature>
<dbReference type="Pfam" id="PF25975">
    <property type="entry name" value="CzcB_C"/>
    <property type="match status" value="1"/>
</dbReference>
<sequence>MNSSPCACSTTKNLSNKAMNSSIKNAKGSWKNVMLSLSKHLYRTSNLNDSNEAVEMLRQTQHDVRPCPRTFGWLPAFGLLLLLAGCKGQAHGPESTAPAQPVATSAAQQYTCPMHPQIIREAPGSCPICNMDLVPKLMSNAAAASVGTRLDNVLAEPNAAVLSTVATVRPVPVGAAGGAGAGAVVADTLSLPGVVAYDPRRSRVVAARFGGRIERLLVRFNYQPVRRGQKLLELYSPELVTAEQEYIFVLENDADNAALVSGARRKLALLGLTEAQLQGLARTRRPTYRVAVFSPYDGYVVEMSAGPGGGGGATEAATAPPAGGMPAAAGSQLSLTEGAYVRTGQALFQVMNTDQVWGLFQPTPAELARLRPGQQLQVAVEGQTKLLSARLDFVEPEYRANESTAAVRVYLPNPRGELRRGQRLTARLVAGAASAAATAPTAAAPSAFWLPRTAVVDLGTRQIAFVQRGATFVPVAVQVGQRTATQVQVLSGLRGDENVAANGQYLIDSEGFIQATSNDATAPDRR</sequence>
<evidence type="ECO:0000259" key="5">
    <source>
        <dbReference type="Pfam" id="PF25954"/>
    </source>
</evidence>
<dbReference type="AlphaFoldDB" id="A0A246FMM7"/>
<evidence type="ECO:0000259" key="6">
    <source>
        <dbReference type="Pfam" id="PF25975"/>
    </source>
</evidence>
<gene>
    <name evidence="7" type="ORF">CDA63_05905</name>
</gene>
<evidence type="ECO:0000259" key="2">
    <source>
        <dbReference type="Pfam" id="PF19335"/>
    </source>
</evidence>
<dbReference type="OrthoDB" id="9806939at2"/>
<proteinExistence type="predicted"/>
<accession>A0A246FMM7</accession>
<dbReference type="EMBL" id="NIRR01000006">
    <property type="protein sequence ID" value="OWP63998.1"/>
    <property type="molecule type" value="Genomic_DNA"/>
</dbReference>
<dbReference type="Pfam" id="PF25869">
    <property type="entry name" value="3HB_CusB"/>
    <property type="match status" value="1"/>
</dbReference>
<dbReference type="SUPFAM" id="SSF111369">
    <property type="entry name" value="HlyD-like secretion proteins"/>
    <property type="match status" value="1"/>
</dbReference>
<dbReference type="Gene3D" id="2.40.420.20">
    <property type="match status" value="1"/>
</dbReference>
<reference evidence="7 8" key="1">
    <citation type="submission" date="2017-06" db="EMBL/GenBank/DDBJ databases">
        <title>Hymenobacter amundsenii sp. nov. isolated from regoliths in Antarctica.</title>
        <authorList>
            <person name="Sedlacek I."/>
            <person name="Kralova S."/>
            <person name="Pantucek R."/>
            <person name="Svec P."/>
            <person name="Holochova P."/>
            <person name="Stankova E."/>
            <person name="Vrbovska V."/>
            <person name="Busse H.-J."/>
        </authorList>
    </citation>
    <scope>NUCLEOTIDE SEQUENCE [LARGE SCALE GENOMIC DNA]</scope>
    <source>
        <strain evidence="7 8">CCM 8682</strain>
    </source>
</reference>
<feature type="domain" description="CzcB-like C-terminal circularly permuted SH3-like" evidence="6">
    <location>
        <begin position="451"/>
        <end position="507"/>
    </location>
</feature>
<dbReference type="InterPro" id="IPR045800">
    <property type="entry name" value="HMBD"/>
</dbReference>
<dbReference type="InterPro" id="IPR051909">
    <property type="entry name" value="MFP_Cation_Efflux"/>
</dbReference>
<dbReference type="InterPro" id="IPR058649">
    <property type="entry name" value="CzcB_C"/>
</dbReference>
<dbReference type="Gene3D" id="2.40.30.170">
    <property type="match status" value="1"/>
</dbReference>
<dbReference type="PANTHER" id="PTHR30097">
    <property type="entry name" value="CATION EFFLUX SYSTEM PROTEIN CUSB"/>
    <property type="match status" value="1"/>
</dbReference>
<evidence type="ECO:0000313" key="7">
    <source>
        <dbReference type="EMBL" id="OWP63998.1"/>
    </source>
</evidence>
<dbReference type="Proteomes" id="UP000197277">
    <property type="component" value="Unassembled WGS sequence"/>
</dbReference>
<evidence type="ECO:0000259" key="3">
    <source>
        <dbReference type="Pfam" id="PF25869"/>
    </source>
</evidence>
<feature type="domain" description="CusB-like barrel-sandwich hybrid" evidence="4">
    <location>
        <begin position="203"/>
        <end position="308"/>
    </location>
</feature>
<comment type="caution">
    <text evidence="7">The sequence shown here is derived from an EMBL/GenBank/DDBJ whole genome shotgun (WGS) entry which is preliminary data.</text>
</comment>
<keyword evidence="1" id="KW-0813">Transport</keyword>
<keyword evidence="8" id="KW-1185">Reference proteome</keyword>
<dbReference type="InterPro" id="IPR058791">
    <property type="entry name" value="3HB_CusB"/>
</dbReference>
<dbReference type="GO" id="GO:0046872">
    <property type="term" value="F:metal ion binding"/>
    <property type="evidence" value="ECO:0007669"/>
    <property type="project" value="InterPro"/>
</dbReference>
<evidence type="ECO:0000259" key="4">
    <source>
        <dbReference type="Pfam" id="PF25919"/>
    </source>
</evidence>
<dbReference type="PANTHER" id="PTHR30097:SF4">
    <property type="entry name" value="SLR6042 PROTEIN"/>
    <property type="match status" value="1"/>
</dbReference>
<feature type="domain" description="CusB-like beta-barrel" evidence="5">
    <location>
        <begin position="356"/>
        <end position="430"/>
    </location>
</feature>